<organism evidence="2 3">
    <name type="scientific">Mycobacterium xenopi</name>
    <dbReference type="NCBI Taxonomy" id="1789"/>
    <lineage>
        <taxon>Bacteria</taxon>
        <taxon>Bacillati</taxon>
        <taxon>Actinomycetota</taxon>
        <taxon>Actinomycetes</taxon>
        <taxon>Mycobacteriales</taxon>
        <taxon>Mycobacteriaceae</taxon>
        <taxon>Mycobacterium</taxon>
    </lineage>
</organism>
<name>A0AAD1M2M5_MYCXE</name>
<feature type="compositionally biased region" description="Pro residues" evidence="1">
    <location>
        <begin position="212"/>
        <end position="227"/>
    </location>
</feature>
<sequence length="324" mass="35779">MLATVGVPALSEIRAWDTHHLIEAADHWTATADRWEDGFWQVWNQSASMNWNGQAQDALLNRTTADKSTASGKSDQLREASGIARRGAGDIDAAKRRVLYVIEDAHNAGFTVGEDLSVTDTRSSRTAAEQAARQAQAQQFAADIRSRAAELVGLDHEVAGNLANAAAGIGNTTFNEQPIHSSPDDKIVNDGDTDRRYGIRLVDNTFKQDGPTPSPTPTPTPAPPPAPDLGQLQKQLHPGPAEANKRHSAAVTPAERTDTWRTWNCLRHGVRWWRARNVRNGARGTSRMRGRWRSLWHRLHTQQDLGIDKCHLHGLPRRYGRLTG</sequence>
<protein>
    <recommendedName>
        <fullName evidence="4">Transmembrane protein</fullName>
    </recommendedName>
</protein>
<feature type="region of interest" description="Disordered" evidence="1">
    <location>
        <begin position="203"/>
        <end position="256"/>
    </location>
</feature>
<evidence type="ECO:0000256" key="1">
    <source>
        <dbReference type="SAM" id="MobiDB-lite"/>
    </source>
</evidence>
<dbReference type="KEGG" id="mxe:MYXE_38570"/>
<dbReference type="AlphaFoldDB" id="A0AAD1M2M5"/>
<reference evidence="2 3" key="1">
    <citation type="submission" date="2019-12" db="EMBL/GenBank/DDBJ databases">
        <title>Complete genome sequence of Mycolicibacterium xenopi str. JCM15661T.</title>
        <authorList>
            <person name="Yoshida M."/>
            <person name="Fukano H."/>
            <person name="Asakura T."/>
            <person name="Hoshino Y."/>
        </authorList>
    </citation>
    <scope>NUCLEOTIDE SEQUENCE [LARGE SCALE GENOMIC DNA]</scope>
    <source>
        <strain evidence="2 3">JCM 15661T</strain>
    </source>
</reference>
<gene>
    <name evidence="2" type="ORF">MYXE_38570</name>
</gene>
<dbReference type="EMBL" id="AP022314">
    <property type="protein sequence ID" value="BBU24067.1"/>
    <property type="molecule type" value="Genomic_DNA"/>
</dbReference>
<evidence type="ECO:0008006" key="4">
    <source>
        <dbReference type="Google" id="ProtNLM"/>
    </source>
</evidence>
<evidence type="ECO:0000313" key="3">
    <source>
        <dbReference type="Proteomes" id="UP000464624"/>
    </source>
</evidence>
<dbReference type="Proteomes" id="UP000464624">
    <property type="component" value="Chromosome"/>
</dbReference>
<evidence type="ECO:0000313" key="2">
    <source>
        <dbReference type="EMBL" id="BBU24067.1"/>
    </source>
</evidence>
<accession>A0AAD1M2M5</accession>
<proteinExistence type="predicted"/>